<sequence length="101" mass="11007">MALWNKSSPASFCLSRYAPPLRHPVRYAGNGNDRLFSAGFIIPGDVRAATSVELRMSNCAAQPVYPPKWMTPTAHLEFSSAARFPGSSCIKRLKALGSVDH</sequence>
<reference evidence="1 2" key="1">
    <citation type="submission" date="2021-06" db="EMBL/GenBank/DDBJ databases">
        <authorList>
            <person name="Palmer J.M."/>
        </authorList>
    </citation>
    <scope>NUCLEOTIDE SEQUENCE [LARGE SCALE GENOMIC DNA]</scope>
    <source>
        <strain evidence="1 2">AS_MEX2019</strain>
        <tissue evidence="1">Muscle</tissue>
    </source>
</reference>
<dbReference type="Proteomes" id="UP001469553">
    <property type="component" value="Unassembled WGS sequence"/>
</dbReference>
<evidence type="ECO:0000313" key="1">
    <source>
        <dbReference type="EMBL" id="MEQ2301563.1"/>
    </source>
</evidence>
<keyword evidence="2" id="KW-1185">Reference proteome</keyword>
<gene>
    <name evidence="1" type="ORF">AMECASPLE_037330</name>
</gene>
<organism evidence="1 2">
    <name type="scientific">Ameca splendens</name>
    <dbReference type="NCBI Taxonomy" id="208324"/>
    <lineage>
        <taxon>Eukaryota</taxon>
        <taxon>Metazoa</taxon>
        <taxon>Chordata</taxon>
        <taxon>Craniata</taxon>
        <taxon>Vertebrata</taxon>
        <taxon>Euteleostomi</taxon>
        <taxon>Actinopterygii</taxon>
        <taxon>Neopterygii</taxon>
        <taxon>Teleostei</taxon>
        <taxon>Neoteleostei</taxon>
        <taxon>Acanthomorphata</taxon>
        <taxon>Ovalentaria</taxon>
        <taxon>Atherinomorphae</taxon>
        <taxon>Cyprinodontiformes</taxon>
        <taxon>Goodeidae</taxon>
        <taxon>Ameca</taxon>
    </lineage>
</organism>
<name>A0ABV0Z800_9TELE</name>
<accession>A0ABV0Z800</accession>
<protein>
    <submittedName>
        <fullName evidence="1">Uncharacterized protein</fullName>
    </submittedName>
</protein>
<dbReference type="EMBL" id="JAHRIP010053286">
    <property type="protein sequence ID" value="MEQ2301563.1"/>
    <property type="molecule type" value="Genomic_DNA"/>
</dbReference>
<evidence type="ECO:0000313" key="2">
    <source>
        <dbReference type="Proteomes" id="UP001469553"/>
    </source>
</evidence>
<proteinExistence type="predicted"/>
<comment type="caution">
    <text evidence="1">The sequence shown here is derived from an EMBL/GenBank/DDBJ whole genome shotgun (WGS) entry which is preliminary data.</text>
</comment>